<evidence type="ECO:0000313" key="5">
    <source>
        <dbReference type="Proteomes" id="UP000689195"/>
    </source>
</evidence>
<accession>A0A8S1RYU3</accession>
<sequence length="159" mass="18397">MKFISQDGQAFEITEYALKHCTKLSKTNSEIFNLTSTNSNILRKVVQYCEMHQGNDFIPEIKKPLKSNNMFEIVNFIDAQYITNLEFEEIFQIIQVAQILGINTLIDLSCAYISTKIRGKSSEQIKSLFSSNKIKTDEEFQKQRDNENLAKRQLIQTSD</sequence>
<proteinExistence type="inferred from homology"/>
<dbReference type="GO" id="GO:0006511">
    <property type="term" value="P:ubiquitin-dependent protein catabolic process"/>
    <property type="evidence" value="ECO:0007669"/>
    <property type="project" value="InterPro"/>
</dbReference>
<feature type="domain" description="SKP1 component dimerisation" evidence="2">
    <location>
        <begin position="104"/>
        <end position="141"/>
    </location>
</feature>
<keyword evidence="5" id="KW-1185">Reference proteome</keyword>
<comment type="caution">
    <text evidence="4">The sequence shown here is derived from an EMBL/GenBank/DDBJ whole genome shotgun (WGS) entry which is preliminary data.</text>
</comment>
<dbReference type="Pfam" id="PF01466">
    <property type="entry name" value="Skp1"/>
    <property type="match status" value="1"/>
</dbReference>
<dbReference type="OrthoDB" id="2342932at2759"/>
<dbReference type="InterPro" id="IPR016897">
    <property type="entry name" value="SKP1"/>
</dbReference>
<dbReference type="InterPro" id="IPR016073">
    <property type="entry name" value="Skp1_comp_POZ"/>
</dbReference>
<name>A0A8S1RYU3_9CILI</name>
<evidence type="ECO:0000259" key="3">
    <source>
        <dbReference type="Pfam" id="PF03931"/>
    </source>
</evidence>
<keyword evidence="1" id="KW-0833">Ubl conjugation pathway</keyword>
<comment type="pathway">
    <text evidence="1">Protein modification; protein ubiquitination.</text>
</comment>
<dbReference type="Proteomes" id="UP000689195">
    <property type="component" value="Unassembled WGS sequence"/>
</dbReference>
<dbReference type="PANTHER" id="PTHR11165">
    <property type="entry name" value="SKP1"/>
    <property type="match status" value="1"/>
</dbReference>
<protein>
    <recommendedName>
        <fullName evidence="6">SKP1-like protein</fullName>
    </recommendedName>
</protein>
<dbReference type="AlphaFoldDB" id="A0A8S1RYU3"/>
<organism evidence="4 5">
    <name type="scientific">Paramecium pentaurelia</name>
    <dbReference type="NCBI Taxonomy" id="43138"/>
    <lineage>
        <taxon>Eukaryota</taxon>
        <taxon>Sar</taxon>
        <taxon>Alveolata</taxon>
        <taxon>Ciliophora</taxon>
        <taxon>Intramacronucleata</taxon>
        <taxon>Oligohymenophorea</taxon>
        <taxon>Peniculida</taxon>
        <taxon>Parameciidae</taxon>
        <taxon>Paramecium</taxon>
    </lineage>
</organism>
<comment type="similarity">
    <text evidence="1">Belongs to the SKP1 family.</text>
</comment>
<evidence type="ECO:0000259" key="2">
    <source>
        <dbReference type="Pfam" id="PF01466"/>
    </source>
</evidence>
<evidence type="ECO:0008006" key="6">
    <source>
        <dbReference type="Google" id="ProtNLM"/>
    </source>
</evidence>
<reference evidence="4" key="1">
    <citation type="submission" date="2021-01" db="EMBL/GenBank/DDBJ databases">
        <authorList>
            <consortium name="Genoscope - CEA"/>
            <person name="William W."/>
        </authorList>
    </citation>
    <scope>NUCLEOTIDE SEQUENCE</scope>
</reference>
<evidence type="ECO:0000313" key="4">
    <source>
        <dbReference type="EMBL" id="CAD8132560.1"/>
    </source>
</evidence>
<evidence type="ECO:0000256" key="1">
    <source>
        <dbReference type="PIRNR" id="PIRNR028729"/>
    </source>
</evidence>
<dbReference type="EMBL" id="CAJJDO010000001">
    <property type="protein sequence ID" value="CAD8132560.1"/>
    <property type="molecule type" value="Genomic_DNA"/>
</dbReference>
<feature type="domain" description="SKP1 component POZ" evidence="3">
    <location>
        <begin position="2"/>
        <end position="53"/>
    </location>
</feature>
<dbReference type="Pfam" id="PF03931">
    <property type="entry name" value="Skp1_POZ"/>
    <property type="match status" value="1"/>
</dbReference>
<dbReference type="InterPro" id="IPR016072">
    <property type="entry name" value="Skp1_comp_dimer"/>
</dbReference>
<gene>
    <name evidence="4" type="ORF">PPENT_87.1.T0010673</name>
</gene>
<dbReference type="PIRSF" id="PIRSF028729">
    <property type="entry name" value="E3_ubiquit_lig_SCF_Skp"/>
    <property type="match status" value="1"/>
</dbReference>